<sequence>MEKTSQTQTSLSAYNNGWYRPGSKLKLLAWYVAGRLFINTRMLYPNAFKHFILRLFGAKIGRGVVIKPAVNIKYPWFLRIGNDCWIGEKVWIDNLTMVILESDVCLSQGCMLLTGNHDYTRPAFDLITRPITIAKGAWIGARATVCPGVTVGTHAVLTVGSVASKNLEPYGIYQGNPANIVKTRILKP</sequence>
<dbReference type="PANTHER" id="PTHR23416:SF23">
    <property type="entry name" value="ACETYLTRANSFERASE C18B11.09C-RELATED"/>
    <property type="match status" value="1"/>
</dbReference>
<dbReference type="SUPFAM" id="SSF51161">
    <property type="entry name" value="Trimeric LpxA-like enzymes"/>
    <property type="match status" value="1"/>
</dbReference>
<reference evidence="3 4" key="1">
    <citation type="submission" date="2020-06" db="EMBL/GenBank/DDBJ databases">
        <title>Dyadobacter sandarakinus sp. nov., isolated from the soil of the Arctic Yellow River Station.</title>
        <authorList>
            <person name="Zhang Y."/>
            <person name="Peng F."/>
        </authorList>
    </citation>
    <scope>NUCLEOTIDE SEQUENCE [LARGE SCALE GENOMIC DNA]</scope>
    <source>
        <strain evidence="3 4">Q3-56</strain>
    </source>
</reference>
<name>A0ABX7I1R5_9BACT</name>
<dbReference type="PANTHER" id="PTHR23416">
    <property type="entry name" value="SIALIC ACID SYNTHASE-RELATED"/>
    <property type="match status" value="1"/>
</dbReference>
<dbReference type="NCBIfam" id="NF007797">
    <property type="entry name" value="PRK10502.1"/>
    <property type="match status" value="1"/>
</dbReference>
<dbReference type="EMBL" id="CP056775">
    <property type="protein sequence ID" value="QRQ99637.1"/>
    <property type="molecule type" value="Genomic_DNA"/>
</dbReference>
<dbReference type="InterPro" id="IPR011004">
    <property type="entry name" value="Trimer_LpxA-like_sf"/>
</dbReference>
<protein>
    <submittedName>
        <fullName evidence="3">Colanic acid biosynthesis acetyltransferase WcaF</fullName>
    </submittedName>
</protein>
<dbReference type="RefSeq" id="WP_204660398.1">
    <property type="nucleotide sequence ID" value="NZ_CP056775.1"/>
</dbReference>
<evidence type="ECO:0000256" key="2">
    <source>
        <dbReference type="ARBA" id="ARBA00022679"/>
    </source>
</evidence>
<accession>A0ABX7I1R5</accession>
<comment type="similarity">
    <text evidence="1">Belongs to the transferase hexapeptide repeat family.</text>
</comment>
<dbReference type="Proteomes" id="UP000612680">
    <property type="component" value="Chromosome"/>
</dbReference>
<dbReference type="Gene3D" id="2.160.10.10">
    <property type="entry name" value="Hexapeptide repeat proteins"/>
    <property type="match status" value="1"/>
</dbReference>
<keyword evidence="4" id="KW-1185">Reference proteome</keyword>
<organism evidence="3 4">
    <name type="scientific">Dyadobacter sandarakinus</name>
    <dbReference type="NCBI Taxonomy" id="2747268"/>
    <lineage>
        <taxon>Bacteria</taxon>
        <taxon>Pseudomonadati</taxon>
        <taxon>Bacteroidota</taxon>
        <taxon>Cytophagia</taxon>
        <taxon>Cytophagales</taxon>
        <taxon>Spirosomataceae</taxon>
        <taxon>Dyadobacter</taxon>
    </lineage>
</organism>
<keyword evidence="2" id="KW-0808">Transferase</keyword>
<dbReference type="CDD" id="cd05825">
    <property type="entry name" value="LbH_wcaF_like"/>
    <property type="match status" value="1"/>
</dbReference>
<proteinExistence type="inferred from homology"/>
<evidence type="ECO:0000313" key="3">
    <source>
        <dbReference type="EMBL" id="QRQ99637.1"/>
    </source>
</evidence>
<gene>
    <name evidence="3" type="primary">wcaF</name>
    <name evidence="3" type="ORF">HWI92_01260</name>
</gene>
<evidence type="ECO:0000256" key="1">
    <source>
        <dbReference type="ARBA" id="ARBA00007274"/>
    </source>
</evidence>
<evidence type="ECO:0000313" key="4">
    <source>
        <dbReference type="Proteomes" id="UP000612680"/>
    </source>
</evidence>
<dbReference type="InterPro" id="IPR051159">
    <property type="entry name" value="Hexapeptide_acetyltransf"/>
</dbReference>